<dbReference type="EMBL" id="MU825914">
    <property type="protein sequence ID" value="KAJ7382779.1"/>
    <property type="molecule type" value="Genomic_DNA"/>
</dbReference>
<reference evidence="1" key="1">
    <citation type="submission" date="2023-01" db="EMBL/GenBank/DDBJ databases">
        <title>Genome assembly of the deep-sea coral Lophelia pertusa.</title>
        <authorList>
            <person name="Herrera S."/>
            <person name="Cordes E."/>
        </authorList>
    </citation>
    <scope>NUCLEOTIDE SEQUENCE</scope>
    <source>
        <strain evidence="1">USNM1676648</strain>
        <tissue evidence="1">Polyp</tissue>
    </source>
</reference>
<keyword evidence="2" id="KW-1185">Reference proteome</keyword>
<protein>
    <submittedName>
        <fullName evidence="1">Uncharacterized protein</fullName>
    </submittedName>
</protein>
<comment type="caution">
    <text evidence="1">The sequence shown here is derived from an EMBL/GenBank/DDBJ whole genome shotgun (WGS) entry which is preliminary data.</text>
</comment>
<feature type="non-terminal residue" evidence="1">
    <location>
        <position position="1"/>
    </location>
</feature>
<organism evidence="1 2">
    <name type="scientific">Desmophyllum pertusum</name>
    <dbReference type="NCBI Taxonomy" id="174260"/>
    <lineage>
        <taxon>Eukaryota</taxon>
        <taxon>Metazoa</taxon>
        <taxon>Cnidaria</taxon>
        <taxon>Anthozoa</taxon>
        <taxon>Hexacorallia</taxon>
        <taxon>Scleractinia</taxon>
        <taxon>Caryophylliina</taxon>
        <taxon>Caryophylliidae</taxon>
        <taxon>Desmophyllum</taxon>
    </lineage>
</organism>
<dbReference type="Proteomes" id="UP001163046">
    <property type="component" value="Unassembled WGS sequence"/>
</dbReference>
<dbReference type="AlphaFoldDB" id="A0A9W9ZMI1"/>
<sequence length="60" mass="6463">SIGIEVAGPYTFKELPGYCDISKDDLFNKQPHKIIVSLLGHNGDMTCRKIALVVAAATTT</sequence>
<evidence type="ECO:0000313" key="1">
    <source>
        <dbReference type="EMBL" id="KAJ7382779.1"/>
    </source>
</evidence>
<accession>A0A9W9ZMI1</accession>
<name>A0A9W9ZMI1_9CNID</name>
<proteinExistence type="predicted"/>
<evidence type="ECO:0000313" key="2">
    <source>
        <dbReference type="Proteomes" id="UP001163046"/>
    </source>
</evidence>
<feature type="non-terminal residue" evidence="1">
    <location>
        <position position="60"/>
    </location>
</feature>
<gene>
    <name evidence="1" type="ORF">OS493_032737</name>
</gene>